<dbReference type="Pfam" id="PF00195">
    <property type="entry name" value="Chal_sti_synt_N"/>
    <property type="match status" value="1"/>
</dbReference>
<dbReference type="InterPro" id="IPR011141">
    <property type="entry name" value="Polyketide_synthase_type-III"/>
</dbReference>
<dbReference type="GO" id="GO:0016747">
    <property type="term" value="F:acyltransferase activity, transferring groups other than amino-acyl groups"/>
    <property type="evidence" value="ECO:0007669"/>
    <property type="project" value="InterPro"/>
</dbReference>
<dbReference type="Pfam" id="PF02797">
    <property type="entry name" value="Chal_sti_synt_C"/>
    <property type="match status" value="1"/>
</dbReference>
<feature type="domain" description="Chalcone/stilbene synthase N-terminal" evidence="4">
    <location>
        <begin position="11"/>
        <end position="235"/>
    </location>
</feature>
<dbReference type="GO" id="GO:0030639">
    <property type="term" value="P:polyketide biosynthetic process"/>
    <property type="evidence" value="ECO:0007669"/>
    <property type="project" value="TreeGrafter"/>
</dbReference>
<dbReference type="CDD" id="cd00831">
    <property type="entry name" value="CHS_like"/>
    <property type="match status" value="1"/>
</dbReference>
<dbReference type="InterPro" id="IPR016039">
    <property type="entry name" value="Thiolase-like"/>
</dbReference>
<feature type="domain" description="Chalcone/stilbene synthase C-terminal" evidence="5">
    <location>
        <begin position="245"/>
        <end position="395"/>
    </location>
</feature>
<protein>
    <submittedName>
        <fullName evidence="6">CHS2 protein</fullName>
    </submittedName>
</protein>
<evidence type="ECO:0000256" key="2">
    <source>
        <dbReference type="PIRSR" id="PIRSR000451-1"/>
    </source>
</evidence>
<dbReference type="SUPFAM" id="SSF53901">
    <property type="entry name" value="Thiolase-like"/>
    <property type="match status" value="2"/>
</dbReference>
<keyword evidence="3" id="KW-0808">Transferase</keyword>
<evidence type="ECO:0000256" key="3">
    <source>
        <dbReference type="RuleBase" id="RU003633"/>
    </source>
</evidence>
<dbReference type="PANTHER" id="PTHR11877:SF80">
    <property type="entry name" value="CHALCONE SYNTHASE 1"/>
    <property type="match status" value="1"/>
</dbReference>
<evidence type="ECO:0000259" key="4">
    <source>
        <dbReference type="Pfam" id="PF00195"/>
    </source>
</evidence>
<gene>
    <name evidence="6" type="primary">CHS2</name>
</gene>
<dbReference type="PROSITE" id="PS00441">
    <property type="entry name" value="CHALCONE_SYNTH"/>
    <property type="match status" value="1"/>
</dbReference>
<dbReference type="PIRSF" id="PIRSF000451">
    <property type="entry name" value="PKS_III"/>
    <property type="match status" value="1"/>
</dbReference>
<feature type="active site" description="Acyl-thioester intermediate" evidence="2">
    <location>
        <position position="170"/>
    </location>
</feature>
<evidence type="ECO:0000256" key="1">
    <source>
        <dbReference type="ARBA" id="ARBA00005531"/>
    </source>
</evidence>
<dbReference type="InterPro" id="IPR018088">
    <property type="entry name" value="Chalcone/stilbene_synthase_AS"/>
</dbReference>
<dbReference type="PANTHER" id="PTHR11877">
    <property type="entry name" value="HYDROXYMETHYLGLUTARYL-COA SYNTHASE"/>
    <property type="match status" value="1"/>
</dbReference>
<proteinExistence type="inferred from homology"/>
<dbReference type="AlphaFoldDB" id="A0A0C6EL43"/>
<evidence type="ECO:0000313" key="6">
    <source>
        <dbReference type="EMBL" id="BAQ35542.1"/>
    </source>
</evidence>
<name>A0A0C6EL43_CURLO</name>
<reference evidence="6" key="1">
    <citation type="submission" date="2010-07" db="EMBL/GenBank/DDBJ databases">
        <title>Molecular cloning and characterization of CHS gene family in Turmeric (Curcuma longa Linn.) by TAIL-PCR.</title>
        <authorList>
            <person name="Wannapinpong S."/>
            <person name="Srikulnath K."/>
            <person name="Thongpan A."/>
            <person name="Keeratinijakal V."/>
            <person name="Choowongkomon K."/>
            <person name="Peyachoknagul S."/>
        </authorList>
    </citation>
    <scope>NUCLEOTIDE SEQUENCE</scope>
    <source>
        <tissue evidence="6">Leaf</tissue>
    </source>
</reference>
<accession>A0A0C6EL43</accession>
<comment type="similarity">
    <text evidence="1 3">Belongs to the thiolase-like superfamily. Chalcone/stilbene synthases family.</text>
</comment>
<organism evidence="6">
    <name type="scientific">Curcuma longa</name>
    <name type="common">Turmeric</name>
    <name type="synonym">Curcuma domestica</name>
    <dbReference type="NCBI Taxonomy" id="136217"/>
    <lineage>
        <taxon>Eukaryota</taxon>
        <taxon>Viridiplantae</taxon>
        <taxon>Streptophyta</taxon>
        <taxon>Embryophyta</taxon>
        <taxon>Tracheophyta</taxon>
        <taxon>Spermatophyta</taxon>
        <taxon>Magnoliopsida</taxon>
        <taxon>Liliopsida</taxon>
        <taxon>Zingiberales</taxon>
        <taxon>Zingiberaceae</taxon>
        <taxon>Curcuma</taxon>
    </lineage>
</organism>
<dbReference type="InterPro" id="IPR001099">
    <property type="entry name" value="Chalcone/stilbene_synt_N"/>
</dbReference>
<dbReference type="Gene3D" id="3.40.47.10">
    <property type="match status" value="2"/>
</dbReference>
<dbReference type="InterPro" id="IPR012328">
    <property type="entry name" value="Chalcone/stilbene_synt_C"/>
</dbReference>
<dbReference type="EMBL" id="AB573021">
    <property type="protein sequence ID" value="BAQ35542.1"/>
    <property type="molecule type" value="Genomic_DNA"/>
</dbReference>
<keyword evidence="3" id="KW-0012">Acyltransferase</keyword>
<evidence type="ECO:0000259" key="5">
    <source>
        <dbReference type="Pfam" id="PF02797"/>
    </source>
</evidence>
<dbReference type="FunFam" id="3.40.47.10:FF:000014">
    <property type="entry name" value="Chalcone synthase 1"/>
    <property type="match status" value="1"/>
</dbReference>
<sequence>MNSLAAAKIRELREAQRATGPAAILAIGTANPVGNLLDQESFADYYFKITKSEHLQPLKEKLKIICDRSTVKTRYARMTEELLEQYPSIRNPNEASLEARLGVMIDSVPELGKEAALRALKEWGRPMSSITHVVFCAGAGVDMPGADYQLVRRLGLSPSVKRVMMYHLGCYGGGTVLRVAKDIVENDRDARVLTVNVELCTVSSFRGTEGISLDTLVAQALFGDGAAALVVGADPIEGVENPIFEMAFAAQTILPESEGKILGQLKENGLRVHLDREVPQIVAGNIETSLVHALKQFGVSDWNSIFWVAHPGGPAILNQVEAKLQLKPEKLRATRHVLGEFGNMSSATVLFILDRMRKQSAAEGHATTGEGLEWGILCGLGPGITLETVVLHSVPI</sequence>
<dbReference type="FunFam" id="3.40.47.10:FF:000025">
    <property type="entry name" value="Chalcone synthase 2"/>
    <property type="match status" value="1"/>
</dbReference>